<feature type="region of interest" description="Disordered" evidence="1">
    <location>
        <begin position="25"/>
        <end position="46"/>
    </location>
</feature>
<evidence type="ECO:0000256" key="1">
    <source>
        <dbReference type="SAM" id="MobiDB-lite"/>
    </source>
</evidence>
<reference evidence="2 3" key="1">
    <citation type="submission" date="2014-02" db="EMBL/GenBank/DDBJ databases">
        <title>Transposable element dynamics among asymbiotic and ectomycorrhizal Amanita fungi.</title>
        <authorList>
            <consortium name="DOE Joint Genome Institute"/>
            <person name="Hess J."/>
            <person name="Skrede I."/>
            <person name="Wolfe B."/>
            <person name="LaButti K."/>
            <person name="Ohm R.A."/>
            <person name="Grigoriev I.V."/>
            <person name="Pringle A."/>
        </authorList>
    </citation>
    <scope>NUCLEOTIDE SEQUENCE [LARGE SCALE GENOMIC DNA]</scope>
    <source>
        <strain evidence="2 3">SKay4041</strain>
    </source>
</reference>
<proteinExistence type="predicted"/>
<sequence length="168" mass="18657">MAPDYAKTMSTNKFLGVSKASRSLVTKSHSRNSVAPTPSFHFPRRDDPVNSLNHFNAVAKGYSGKLQECAQQPTDTPRFREECTNALRGFHSILPGLEWILRELGSDNGLAYYDRNNNIETLLKNSVNICKDTMSAVNDLVNSNSVLGPEFGFRQLLPGQTSNDTDVY</sequence>
<gene>
    <name evidence="2" type="ORF">AMATHDRAFT_44354</name>
</gene>
<name>A0A2A9NWG0_9AGAR</name>
<keyword evidence="3" id="KW-1185">Reference proteome</keyword>
<dbReference type="Proteomes" id="UP000242287">
    <property type="component" value="Unassembled WGS sequence"/>
</dbReference>
<feature type="compositionally biased region" description="Polar residues" evidence="1">
    <location>
        <begin position="25"/>
        <end position="36"/>
    </location>
</feature>
<accession>A0A2A9NWG0</accession>
<dbReference type="AlphaFoldDB" id="A0A2A9NWG0"/>
<evidence type="ECO:0000313" key="2">
    <source>
        <dbReference type="EMBL" id="PFH54488.1"/>
    </source>
</evidence>
<dbReference type="EMBL" id="KZ301969">
    <property type="protein sequence ID" value="PFH54488.1"/>
    <property type="molecule type" value="Genomic_DNA"/>
</dbReference>
<organism evidence="2 3">
    <name type="scientific">Amanita thiersii Skay4041</name>
    <dbReference type="NCBI Taxonomy" id="703135"/>
    <lineage>
        <taxon>Eukaryota</taxon>
        <taxon>Fungi</taxon>
        <taxon>Dikarya</taxon>
        <taxon>Basidiomycota</taxon>
        <taxon>Agaricomycotina</taxon>
        <taxon>Agaricomycetes</taxon>
        <taxon>Agaricomycetidae</taxon>
        <taxon>Agaricales</taxon>
        <taxon>Pluteineae</taxon>
        <taxon>Amanitaceae</taxon>
        <taxon>Amanita</taxon>
    </lineage>
</organism>
<dbReference type="OrthoDB" id="2497682at2759"/>
<evidence type="ECO:0000313" key="3">
    <source>
        <dbReference type="Proteomes" id="UP000242287"/>
    </source>
</evidence>
<protein>
    <submittedName>
        <fullName evidence="2">Uncharacterized protein</fullName>
    </submittedName>
</protein>